<feature type="transmembrane region" description="Helical" evidence="1">
    <location>
        <begin position="91"/>
        <end position="113"/>
    </location>
</feature>
<feature type="chain" id="PRO_5042131085" description="G-protein coupled receptors family 3 profile domain-containing protein" evidence="2">
    <location>
        <begin position="23"/>
        <end position="198"/>
    </location>
</feature>
<accession>A0AAD5YKV2</accession>
<keyword evidence="1" id="KW-1133">Transmembrane helix</keyword>
<feature type="transmembrane region" description="Helical" evidence="1">
    <location>
        <begin position="46"/>
        <end position="70"/>
    </location>
</feature>
<keyword evidence="2" id="KW-0732">Signal</keyword>
<keyword evidence="4" id="KW-1185">Reference proteome</keyword>
<evidence type="ECO:0000313" key="4">
    <source>
        <dbReference type="Proteomes" id="UP001213000"/>
    </source>
</evidence>
<keyword evidence="1" id="KW-0812">Transmembrane</keyword>
<gene>
    <name evidence="3" type="ORF">NP233_g10948</name>
</gene>
<evidence type="ECO:0000256" key="2">
    <source>
        <dbReference type="SAM" id="SignalP"/>
    </source>
</evidence>
<dbReference type="AlphaFoldDB" id="A0AAD5YKV2"/>
<name>A0AAD5YKV2_9AGAR</name>
<reference evidence="3" key="1">
    <citation type="submission" date="2022-07" db="EMBL/GenBank/DDBJ databases">
        <title>Genome Sequence of Leucocoprinus birnbaumii.</title>
        <authorList>
            <person name="Buettner E."/>
        </authorList>
    </citation>
    <scope>NUCLEOTIDE SEQUENCE</scope>
    <source>
        <strain evidence="3">VT141</strain>
    </source>
</reference>
<protein>
    <recommendedName>
        <fullName evidence="5">G-protein coupled receptors family 3 profile domain-containing protein</fullName>
    </recommendedName>
</protein>
<keyword evidence="1" id="KW-0472">Membrane</keyword>
<sequence length="198" mass="22262">MLAMPYIVFAIFIAITAPLQRGENVQVGAWNGLYCTTQGAPIIEYAVPGFCTAVLVIIVGFEVAIAIRYFRMQRTISDNFPLADTKKSPAMVLRVLAFSIYTLITLSVGVLFLSRIPWAWPYMVQAGLPLFAFLVFGTQKDIFLAWRFWKPYPDIPYFDTASKYPSSQSLQRHISSLSTDNSSIFDLERIPTLSITNV</sequence>
<proteinExistence type="predicted"/>
<feature type="transmembrane region" description="Helical" evidence="1">
    <location>
        <begin position="119"/>
        <end position="137"/>
    </location>
</feature>
<comment type="caution">
    <text evidence="3">The sequence shown here is derived from an EMBL/GenBank/DDBJ whole genome shotgun (WGS) entry which is preliminary data.</text>
</comment>
<dbReference type="EMBL" id="JANIEX010001204">
    <property type="protein sequence ID" value="KAJ3560272.1"/>
    <property type="molecule type" value="Genomic_DNA"/>
</dbReference>
<organism evidence="3 4">
    <name type="scientific">Leucocoprinus birnbaumii</name>
    <dbReference type="NCBI Taxonomy" id="56174"/>
    <lineage>
        <taxon>Eukaryota</taxon>
        <taxon>Fungi</taxon>
        <taxon>Dikarya</taxon>
        <taxon>Basidiomycota</taxon>
        <taxon>Agaricomycotina</taxon>
        <taxon>Agaricomycetes</taxon>
        <taxon>Agaricomycetidae</taxon>
        <taxon>Agaricales</taxon>
        <taxon>Agaricineae</taxon>
        <taxon>Agaricaceae</taxon>
        <taxon>Leucocoprinus</taxon>
    </lineage>
</organism>
<evidence type="ECO:0000256" key="1">
    <source>
        <dbReference type="SAM" id="Phobius"/>
    </source>
</evidence>
<dbReference type="Proteomes" id="UP001213000">
    <property type="component" value="Unassembled WGS sequence"/>
</dbReference>
<evidence type="ECO:0008006" key="5">
    <source>
        <dbReference type="Google" id="ProtNLM"/>
    </source>
</evidence>
<feature type="signal peptide" evidence="2">
    <location>
        <begin position="1"/>
        <end position="22"/>
    </location>
</feature>
<evidence type="ECO:0000313" key="3">
    <source>
        <dbReference type="EMBL" id="KAJ3560272.1"/>
    </source>
</evidence>